<dbReference type="FunFam" id="1.20.1720.10:FF:000005">
    <property type="entry name" value="Bcr/CflA family efflux transporter"/>
    <property type="match status" value="1"/>
</dbReference>
<dbReference type="Pfam" id="PF07690">
    <property type="entry name" value="MFS_1"/>
    <property type="match status" value="1"/>
</dbReference>
<comment type="similarity">
    <text evidence="2 9">Belongs to the major facilitator superfamily. Bcr/CmlA family.</text>
</comment>
<dbReference type="PANTHER" id="PTHR23502:SF132">
    <property type="entry name" value="POLYAMINE TRANSPORTER 2-RELATED"/>
    <property type="match status" value="1"/>
</dbReference>
<comment type="subcellular location">
    <subcellularLocation>
        <location evidence="1 9">Cell membrane</location>
        <topology evidence="1 9">Multi-pass membrane protein</topology>
    </subcellularLocation>
</comment>
<evidence type="ECO:0000256" key="1">
    <source>
        <dbReference type="ARBA" id="ARBA00004651"/>
    </source>
</evidence>
<feature type="transmembrane region" description="Helical" evidence="9">
    <location>
        <begin position="44"/>
        <end position="65"/>
    </location>
</feature>
<dbReference type="InterPro" id="IPR004812">
    <property type="entry name" value="Efflux_drug-R_Bcr/CmlA"/>
</dbReference>
<dbReference type="GO" id="GO:1990961">
    <property type="term" value="P:xenobiotic detoxification by transmembrane export across the plasma membrane"/>
    <property type="evidence" value="ECO:0007669"/>
    <property type="project" value="InterPro"/>
</dbReference>
<dbReference type="PANTHER" id="PTHR23502">
    <property type="entry name" value="MAJOR FACILITATOR SUPERFAMILY"/>
    <property type="match status" value="1"/>
</dbReference>
<dbReference type="InterPro" id="IPR011701">
    <property type="entry name" value="MFS"/>
</dbReference>
<keyword evidence="6 9" id="KW-0812">Transmembrane</keyword>
<evidence type="ECO:0000256" key="9">
    <source>
        <dbReference type="RuleBase" id="RU365088"/>
    </source>
</evidence>
<proteinExistence type="inferred from homology"/>
<dbReference type="NCBIfam" id="TIGR00710">
    <property type="entry name" value="efflux_Bcr_CflA"/>
    <property type="match status" value="1"/>
</dbReference>
<dbReference type="InterPro" id="IPR036259">
    <property type="entry name" value="MFS_trans_sf"/>
</dbReference>
<evidence type="ECO:0000256" key="5">
    <source>
        <dbReference type="ARBA" id="ARBA00022475"/>
    </source>
</evidence>
<feature type="domain" description="Major facilitator superfamily (MFS) profile" evidence="10">
    <location>
        <begin position="8"/>
        <end position="391"/>
    </location>
</feature>
<organism evidence="11 12">
    <name type="scientific">Fructilactobacillus fructivorans</name>
    <dbReference type="NCBI Taxonomy" id="1614"/>
    <lineage>
        <taxon>Bacteria</taxon>
        <taxon>Bacillati</taxon>
        <taxon>Bacillota</taxon>
        <taxon>Bacilli</taxon>
        <taxon>Lactobacillales</taxon>
        <taxon>Lactobacillaceae</taxon>
        <taxon>Fructilactobacillus</taxon>
    </lineage>
</organism>
<evidence type="ECO:0000256" key="7">
    <source>
        <dbReference type="ARBA" id="ARBA00022989"/>
    </source>
</evidence>
<keyword evidence="12" id="KW-1185">Reference proteome</keyword>
<evidence type="ECO:0000256" key="2">
    <source>
        <dbReference type="ARBA" id="ARBA00006236"/>
    </source>
</evidence>
<dbReference type="InterPro" id="IPR005829">
    <property type="entry name" value="Sugar_transporter_CS"/>
</dbReference>
<feature type="transmembrane region" description="Helical" evidence="9">
    <location>
        <begin position="164"/>
        <end position="185"/>
    </location>
</feature>
<dbReference type="GeneID" id="74913116"/>
<dbReference type="PROSITE" id="PS00216">
    <property type="entry name" value="SUGAR_TRANSPORT_1"/>
    <property type="match status" value="1"/>
</dbReference>
<dbReference type="Proteomes" id="UP000031397">
    <property type="component" value="Unassembled WGS sequence"/>
</dbReference>
<dbReference type="CDD" id="cd17320">
    <property type="entry name" value="MFS_MdfA_MDR_like"/>
    <property type="match status" value="1"/>
</dbReference>
<evidence type="ECO:0000313" key="12">
    <source>
        <dbReference type="Proteomes" id="UP000031397"/>
    </source>
</evidence>
<evidence type="ECO:0000256" key="4">
    <source>
        <dbReference type="ARBA" id="ARBA00022448"/>
    </source>
</evidence>
<dbReference type="GO" id="GO:0005886">
    <property type="term" value="C:plasma membrane"/>
    <property type="evidence" value="ECO:0007669"/>
    <property type="project" value="UniProtKB-SubCell"/>
</dbReference>
<dbReference type="SUPFAM" id="SSF103473">
    <property type="entry name" value="MFS general substrate transporter"/>
    <property type="match status" value="1"/>
</dbReference>
<evidence type="ECO:0000313" key="11">
    <source>
        <dbReference type="EMBL" id="KID42504.1"/>
    </source>
</evidence>
<dbReference type="PATRIC" id="fig|1614.7.peg.423"/>
<keyword evidence="4 9" id="KW-0813">Transport</keyword>
<dbReference type="PRINTS" id="PR01035">
    <property type="entry name" value="TCRTETA"/>
</dbReference>
<dbReference type="AlphaFoldDB" id="A0A0C1M7P9"/>
<keyword evidence="7 9" id="KW-1133">Transmembrane helix</keyword>
<reference evidence="11 12" key="1">
    <citation type="submission" date="2014-06" db="EMBL/GenBank/DDBJ databases">
        <title>Functional and comparative genomic analyses of the Drosophila gut microbiota identify candidate symbiosis factors.</title>
        <authorList>
            <person name="Newell P.D."/>
            <person name="Chaston J.M."/>
            <person name="Douglas A.E."/>
        </authorList>
    </citation>
    <scope>NUCLEOTIDE SEQUENCE [LARGE SCALE GENOMIC DNA]</scope>
    <source>
        <strain evidence="11 12">DmCS_002</strain>
    </source>
</reference>
<accession>A0A0C1M7P9</accession>
<feature type="transmembrane region" description="Helical" evidence="9">
    <location>
        <begin position="77"/>
        <end position="100"/>
    </location>
</feature>
<keyword evidence="8 9" id="KW-0472">Membrane</keyword>
<dbReference type="OrthoDB" id="9800416at2"/>
<dbReference type="InterPro" id="IPR020846">
    <property type="entry name" value="MFS_dom"/>
</dbReference>
<feature type="transmembrane region" description="Helical" evidence="9">
    <location>
        <begin position="135"/>
        <end position="158"/>
    </location>
</feature>
<evidence type="ECO:0000256" key="6">
    <source>
        <dbReference type="ARBA" id="ARBA00022692"/>
    </source>
</evidence>
<comment type="similarity">
    <text evidence="3">Belongs to the major facilitator superfamily. TCR/Tet family.</text>
</comment>
<evidence type="ECO:0000259" key="10">
    <source>
        <dbReference type="PROSITE" id="PS50850"/>
    </source>
</evidence>
<feature type="transmembrane region" description="Helical" evidence="9">
    <location>
        <begin position="369"/>
        <end position="388"/>
    </location>
</feature>
<protein>
    <recommendedName>
        <fullName evidence="9">Bcr/CflA family efflux transporter</fullName>
    </recommendedName>
</protein>
<dbReference type="RefSeq" id="WP_039143685.1">
    <property type="nucleotide sequence ID" value="NZ_JOJZ01000009.1"/>
</dbReference>
<dbReference type="EMBL" id="JOJZ01000009">
    <property type="protein sequence ID" value="KID42504.1"/>
    <property type="molecule type" value="Genomic_DNA"/>
</dbReference>
<evidence type="ECO:0000256" key="8">
    <source>
        <dbReference type="ARBA" id="ARBA00023136"/>
    </source>
</evidence>
<evidence type="ECO:0000256" key="3">
    <source>
        <dbReference type="ARBA" id="ARBA00007520"/>
    </source>
</evidence>
<gene>
    <name evidence="11" type="ORF">LfDm3_0433</name>
</gene>
<feature type="transmembrane region" description="Helical" evidence="9">
    <location>
        <begin position="309"/>
        <end position="332"/>
    </location>
</feature>
<dbReference type="GO" id="GO:0042910">
    <property type="term" value="F:xenobiotic transmembrane transporter activity"/>
    <property type="evidence" value="ECO:0007669"/>
    <property type="project" value="InterPro"/>
</dbReference>
<comment type="caution">
    <text evidence="9">Lacks conserved residue(s) required for the propagation of feature annotation.</text>
</comment>
<feature type="transmembrane region" description="Helical" evidence="9">
    <location>
        <begin position="285"/>
        <end position="303"/>
    </location>
</feature>
<feature type="transmembrane region" description="Helical" evidence="9">
    <location>
        <begin position="215"/>
        <end position="233"/>
    </location>
</feature>
<dbReference type="InterPro" id="IPR001958">
    <property type="entry name" value="Tet-R_TetA/multi-R_MdtG-like"/>
</dbReference>
<name>A0A0C1M7P9_9LACO</name>
<feature type="transmembrane region" description="Helical" evidence="9">
    <location>
        <begin position="344"/>
        <end position="363"/>
    </location>
</feature>
<dbReference type="Gene3D" id="1.20.1720.10">
    <property type="entry name" value="Multidrug resistance protein D"/>
    <property type="match status" value="1"/>
</dbReference>
<feature type="transmembrane region" description="Helical" evidence="9">
    <location>
        <begin position="106"/>
        <end position="123"/>
    </location>
</feature>
<feature type="transmembrane region" description="Helical" evidence="9">
    <location>
        <begin position="253"/>
        <end position="273"/>
    </location>
</feature>
<sequence length="395" mass="42661">METKKSHIIWLAVLLGIVSATGPLSMDLYMPALPQMMATFHTNASMMQLSITACLIGLAVGQVIIGPLSDRYGRKPLLIIGFLLFSLSSAMIAFIPNIYALISLRLIQGIAGATGQVISRAVARDMFEGKILTRFYSLLTAVNGIFPIIAPIFGGLIIKVTDWQGIFLILGVIGIIIVLMCIFGIPETLSPDNRSTGSLFQSEVQMFHLLKDPKFFRLVLATGLVYGSLFSYISSSSFVFQSQFHMSVTDFSFLYAINGVAIGVGSALPGRLVMKTDSIKLLKEFIKATIVTSLILTLSAIWFKNLLVVMILVFIILLFIGALLTLSTTVAMNAADRNAGSASALVGLTQNAMGGIVSPLVGIMGENTYLPMGLIILIAMVLINMLLVKPKRVKK</sequence>
<dbReference type="PROSITE" id="PS50850">
    <property type="entry name" value="MFS"/>
    <property type="match status" value="1"/>
</dbReference>
<keyword evidence="5 9" id="KW-1003">Cell membrane</keyword>
<comment type="caution">
    <text evidence="11">The sequence shown here is derived from an EMBL/GenBank/DDBJ whole genome shotgun (WGS) entry which is preliminary data.</text>
</comment>